<accession>A0ACC1LJ04</accession>
<dbReference type="EMBL" id="JANBUP010000880">
    <property type="protein sequence ID" value="KAJ2809850.1"/>
    <property type="molecule type" value="Genomic_DNA"/>
</dbReference>
<keyword evidence="2" id="KW-1185">Reference proteome</keyword>
<evidence type="ECO:0000313" key="1">
    <source>
        <dbReference type="EMBL" id="KAJ2809850.1"/>
    </source>
</evidence>
<proteinExistence type="predicted"/>
<evidence type="ECO:0000313" key="2">
    <source>
        <dbReference type="Proteomes" id="UP001140096"/>
    </source>
</evidence>
<name>A0ACC1LJ04_9FUNG</name>
<gene>
    <name evidence="1" type="ORF">H4S07_003022</name>
</gene>
<protein>
    <submittedName>
        <fullName evidence="1">Uncharacterized protein</fullName>
    </submittedName>
</protein>
<dbReference type="Proteomes" id="UP001140096">
    <property type="component" value="Unassembled WGS sequence"/>
</dbReference>
<reference evidence="1" key="1">
    <citation type="submission" date="2022-07" db="EMBL/GenBank/DDBJ databases">
        <title>Phylogenomic reconstructions and comparative analyses of Kickxellomycotina fungi.</title>
        <authorList>
            <person name="Reynolds N.K."/>
            <person name="Stajich J.E."/>
            <person name="Barry K."/>
            <person name="Grigoriev I.V."/>
            <person name="Crous P."/>
            <person name="Smith M.E."/>
        </authorList>
    </citation>
    <scope>NUCLEOTIDE SEQUENCE</scope>
    <source>
        <strain evidence="1">CBS 102833</strain>
    </source>
</reference>
<comment type="caution">
    <text evidence="1">The sequence shown here is derived from an EMBL/GenBank/DDBJ whole genome shotgun (WGS) entry which is preliminary data.</text>
</comment>
<organism evidence="1 2">
    <name type="scientific">Coemansia furcata</name>
    <dbReference type="NCBI Taxonomy" id="417177"/>
    <lineage>
        <taxon>Eukaryota</taxon>
        <taxon>Fungi</taxon>
        <taxon>Fungi incertae sedis</taxon>
        <taxon>Zoopagomycota</taxon>
        <taxon>Kickxellomycotina</taxon>
        <taxon>Kickxellomycetes</taxon>
        <taxon>Kickxellales</taxon>
        <taxon>Kickxellaceae</taxon>
        <taxon>Coemansia</taxon>
    </lineage>
</organism>
<sequence>MTKQRLIPLPDALFEQYDLLECRCFMGLFPEIKRAWITVDHRLFLWNYEDESDFYSFDDQEQIIVSVALVRPKPGVFVDTIKHVLVVATPLEVFLLGVGYDGGKLAGMRSSGSGSEVTLYATQISVPADGVAMTSMCGTSDGRVFMSGNDGALYEFAYQSEDGWLTKKAKKINLTSTIASYFVPTFLTAKHDTAALSMVVDDQRRLLYVHLQDASVKVFWLGADGTEFVLAHHHKSIGTSAALLCPQFSEGPTEGGAKFEIASIHVIPLGESRTLGLVAITSGGCRLYFSTVKRTQRYYEASALAAQAAEQQPECFDLVHVRLPPDLQPAMVRSMQNFAPRQALNVHTAFYGNGTALLAHTWNEDHDSIVGVAPACAQILARISRQPHATLAEHASSARVEGRTWAIAEIDTVSAGSLNDLASVSSTPTRSFAVLTNAGVSILEKQRPVDMLRMLLARPALQDLQLKEFISAYGLSETCAMCFTILCADDYSHHTMSMQVLNAARRILFEYGGIPRCAEPVAAAFGAGDVAAGPTILLSGRHNGLAMYLARTLQAVWGRPATVSKTERVNVTRLHIGIPTSDLFDVQERLRQLQHFINNNQRFVPDQLNQMPVQPADSTRSSADIASCWQAESSSLAALYELLVRASEVISFLCLLADFNLPVISDGIAEAQRMVLAGIPFSQLAASESGRVACKELILALINSQLKQHVSIDSVSDVLSKRCSTIFSSSDVALYKALEYLKLATEAEEGAESVNLANEALALLTGIAATLSAKQVREICDQFEALGQYTAVASLSLACASESDPSNDALAFWSDGAPENDSREAVYRKRMECYKCVIELLDKRRTSVLNAKSLAQLPSNDALFQFALYDWLLDNDQSALLFQMRAPFVEKYLSLEPRTLEKCDMLWHFYIHEGQFGKASIVQRELAGSGRDDFEMDLARRIEYLSLSIGNSKIAIDAARGGKAARVTRELLSEEEESNELATLLRECEDQLEIAQVQMEIQQQLRALGGHETPARALDRRLFTVTELYERFAEPLRLWDAMLLILKASNHDDAQMVEEIWMTILRTVLDDAQRTGLMAVASKVSRLGARLYPSAAAFPLPLIAGILVELAQERPDEYVRGYVGDTLVHANVPHWAVFEALNTLYVRNAAGAQKAMAEFLVREIAALTTAWMDSAHGASADSASPSPDEDSMPVMAVDEALSQYIINATLNNNVELKNEIQRVQEHIRRIF</sequence>